<protein>
    <submittedName>
        <fullName evidence="2">Uncharacterized protein</fullName>
    </submittedName>
</protein>
<dbReference type="EMBL" id="KQ981010">
    <property type="protein sequence ID" value="KYN10325.1"/>
    <property type="molecule type" value="Genomic_DNA"/>
</dbReference>
<feature type="compositionally biased region" description="Basic and acidic residues" evidence="1">
    <location>
        <begin position="47"/>
        <end position="57"/>
    </location>
</feature>
<evidence type="ECO:0000313" key="2">
    <source>
        <dbReference type="EMBL" id="KYN10325.1"/>
    </source>
</evidence>
<proteinExistence type="predicted"/>
<accession>A0A195DBM8</accession>
<dbReference type="AlphaFoldDB" id="A0A195DBM8"/>
<sequence length="101" mass="10741">MRAALSHFSPCSPPSSSFRAQSRKVPMCTTGGTCVVPACSTGGLHAGRSEKEMREEYGINPEGTAEEGVRAEETKATPYDHPSTPSLLSHPSIRPILLSVD</sequence>
<dbReference type="Proteomes" id="UP000078492">
    <property type="component" value="Unassembled WGS sequence"/>
</dbReference>
<reference evidence="2 3" key="1">
    <citation type="submission" date="2015-09" db="EMBL/GenBank/DDBJ databases">
        <title>Trachymyrmex cornetzi WGS genome.</title>
        <authorList>
            <person name="Nygaard S."/>
            <person name="Hu H."/>
            <person name="Boomsma J."/>
            <person name="Zhang G."/>
        </authorList>
    </citation>
    <scope>NUCLEOTIDE SEQUENCE [LARGE SCALE GENOMIC DNA]</scope>
    <source>
        <strain evidence="2">Tcor2-1</strain>
        <tissue evidence="2">Whole body</tissue>
    </source>
</reference>
<gene>
    <name evidence="2" type="ORF">ALC57_17512</name>
</gene>
<keyword evidence="3" id="KW-1185">Reference proteome</keyword>
<name>A0A195DBM8_9HYME</name>
<organism evidence="2 3">
    <name type="scientific">Trachymyrmex cornetzi</name>
    <dbReference type="NCBI Taxonomy" id="471704"/>
    <lineage>
        <taxon>Eukaryota</taxon>
        <taxon>Metazoa</taxon>
        <taxon>Ecdysozoa</taxon>
        <taxon>Arthropoda</taxon>
        <taxon>Hexapoda</taxon>
        <taxon>Insecta</taxon>
        <taxon>Pterygota</taxon>
        <taxon>Neoptera</taxon>
        <taxon>Endopterygota</taxon>
        <taxon>Hymenoptera</taxon>
        <taxon>Apocrita</taxon>
        <taxon>Aculeata</taxon>
        <taxon>Formicoidea</taxon>
        <taxon>Formicidae</taxon>
        <taxon>Myrmicinae</taxon>
        <taxon>Trachymyrmex</taxon>
    </lineage>
</organism>
<feature type="region of interest" description="Disordered" evidence="1">
    <location>
        <begin position="1"/>
        <end position="23"/>
    </location>
</feature>
<evidence type="ECO:0000256" key="1">
    <source>
        <dbReference type="SAM" id="MobiDB-lite"/>
    </source>
</evidence>
<evidence type="ECO:0000313" key="3">
    <source>
        <dbReference type="Proteomes" id="UP000078492"/>
    </source>
</evidence>
<feature type="region of interest" description="Disordered" evidence="1">
    <location>
        <begin position="39"/>
        <end position="101"/>
    </location>
</feature>
<feature type="compositionally biased region" description="Low complexity" evidence="1">
    <location>
        <begin position="81"/>
        <end position="92"/>
    </location>
</feature>